<comment type="caution">
    <text evidence="1">The sequence shown here is derived from an EMBL/GenBank/DDBJ whole genome shotgun (WGS) entry which is preliminary data.</text>
</comment>
<dbReference type="RefSeq" id="WP_303276618.1">
    <property type="nucleotide sequence ID" value="NZ_JAUOEK010000056.1"/>
</dbReference>
<sequence length="72" mass="8336">MLTIKKITKKSTKTILDISNGVRYSIGEDSKGYENINYWNEEDNIDINVTDDNNIYTLICHNTSVIVTYFKN</sequence>
<dbReference type="Proteomes" id="UP001176883">
    <property type="component" value="Unassembled WGS sequence"/>
</dbReference>
<dbReference type="EMBL" id="JAUOEK010000056">
    <property type="protein sequence ID" value="MDO5968934.1"/>
    <property type="molecule type" value="Genomic_DNA"/>
</dbReference>
<reference evidence="1" key="1">
    <citation type="submission" date="2023-07" db="EMBL/GenBank/DDBJ databases">
        <title>Two novel species in the genus Flavivirga.</title>
        <authorList>
            <person name="Kwon K."/>
        </authorList>
    </citation>
    <scope>NUCLEOTIDE SEQUENCE</scope>
    <source>
        <strain evidence="1">KCTC 52353</strain>
    </source>
</reference>
<organism evidence="1 2">
    <name type="scientific">Flavivirga aquimarina</name>
    <dbReference type="NCBI Taxonomy" id="2027862"/>
    <lineage>
        <taxon>Bacteria</taxon>
        <taxon>Pseudomonadati</taxon>
        <taxon>Bacteroidota</taxon>
        <taxon>Flavobacteriia</taxon>
        <taxon>Flavobacteriales</taxon>
        <taxon>Flavobacteriaceae</taxon>
        <taxon>Flavivirga</taxon>
    </lineage>
</organism>
<keyword evidence="2" id="KW-1185">Reference proteome</keyword>
<gene>
    <name evidence="1" type="ORF">Q4Q35_03865</name>
</gene>
<name>A0ABT8W779_9FLAO</name>
<proteinExistence type="predicted"/>
<evidence type="ECO:0000313" key="2">
    <source>
        <dbReference type="Proteomes" id="UP001176883"/>
    </source>
</evidence>
<protein>
    <submittedName>
        <fullName evidence="1">Uncharacterized protein</fullName>
    </submittedName>
</protein>
<accession>A0ABT8W779</accession>
<evidence type="ECO:0000313" key="1">
    <source>
        <dbReference type="EMBL" id="MDO5968934.1"/>
    </source>
</evidence>